<dbReference type="Gene3D" id="1.20.120.530">
    <property type="entry name" value="GntR ligand-binding domain-like"/>
    <property type="match status" value="1"/>
</dbReference>
<dbReference type="GO" id="GO:0003700">
    <property type="term" value="F:DNA-binding transcription factor activity"/>
    <property type="evidence" value="ECO:0007669"/>
    <property type="project" value="InterPro"/>
</dbReference>
<dbReference type="STRING" id="571298.SAMN04488026_101461"/>
<dbReference type="SUPFAM" id="SSF46785">
    <property type="entry name" value="Winged helix' DNA-binding domain"/>
    <property type="match status" value="1"/>
</dbReference>
<keyword evidence="3" id="KW-0804">Transcription</keyword>
<dbReference type="OrthoDB" id="6087511at2"/>
<keyword evidence="2" id="KW-0238">DNA-binding</keyword>
<dbReference type="Pfam" id="PF00392">
    <property type="entry name" value="GntR"/>
    <property type="match status" value="1"/>
</dbReference>
<evidence type="ECO:0000256" key="4">
    <source>
        <dbReference type="SAM" id="MobiDB-lite"/>
    </source>
</evidence>
<evidence type="ECO:0000313" key="6">
    <source>
        <dbReference type="EMBL" id="SDJ24402.1"/>
    </source>
</evidence>
<dbReference type="InterPro" id="IPR008920">
    <property type="entry name" value="TF_FadR/GntR_C"/>
</dbReference>
<dbReference type="InterPro" id="IPR011711">
    <property type="entry name" value="GntR_C"/>
</dbReference>
<dbReference type="SMART" id="SM00345">
    <property type="entry name" value="HTH_GNTR"/>
    <property type="match status" value="1"/>
</dbReference>
<dbReference type="Pfam" id="PF07729">
    <property type="entry name" value="FCD"/>
    <property type="match status" value="1"/>
</dbReference>
<dbReference type="GO" id="GO:0003677">
    <property type="term" value="F:DNA binding"/>
    <property type="evidence" value="ECO:0007669"/>
    <property type="project" value="UniProtKB-KW"/>
</dbReference>
<dbReference type="SMART" id="SM00895">
    <property type="entry name" value="FCD"/>
    <property type="match status" value="1"/>
</dbReference>
<name>A0A1G8S5G4_9RHOB</name>
<feature type="region of interest" description="Disordered" evidence="4">
    <location>
        <begin position="1"/>
        <end position="22"/>
    </location>
</feature>
<reference evidence="6 7" key="1">
    <citation type="submission" date="2016-10" db="EMBL/GenBank/DDBJ databases">
        <authorList>
            <person name="de Groot N.N."/>
        </authorList>
    </citation>
    <scope>NUCLEOTIDE SEQUENCE [LARGE SCALE GENOMIC DNA]</scope>
    <source>
        <strain evidence="6 7">DSM 25294</strain>
    </source>
</reference>
<proteinExistence type="predicted"/>
<evidence type="ECO:0000313" key="7">
    <source>
        <dbReference type="Proteomes" id="UP000199382"/>
    </source>
</evidence>
<protein>
    <submittedName>
        <fullName evidence="6">Transcriptional regulator, GntR family</fullName>
    </submittedName>
</protein>
<keyword evidence="7" id="KW-1185">Reference proteome</keyword>
<gene>
    <name evidence="6" type="ORF">SAMN04488026_101461</name>
</gene>
<dbReference type="InterPro" id="IPR000524">
    <property type="entry name" value="Tscrpt_reg_HTH_GntR"/>
</dbReference>
<dbReference type="InterPro" id="IPR036388">
    <property type="entry name" value="WH-like_DNA-bd_sf"/>
</dbReference>
<dbReference type="PANTHER" id="PTHR43537:SF45">
    <property type="entry name" value="GNTR FAMILY REGULATORY PROTEIN"/>
    <property type="match status" value="1"/>
</dbReference>
<sequence>MVSETAHRQAARTAVTRPSGRRSETVYGELQREIVLGLAVPESALIELDLAERFDCSQGTIREALMRLNEEGLVTRLPRRGTSVAPCHSADAQVLIALRLSIECDSIDRLMRWAGADLYDILHGKLNDMRNAARDADEYGLAAHDRAFHLALFEAADLPLVTPILRRCLVHVHRFKIMKSGQLRDLEETAERHVPILDALRARDAPRLAEVLRHHISTIVDFGPDLTDGNTA</sequence>
<accession>A0A1G8S5G4</accession>
<organism evidence="6 7">
    <name type="scientific">Aliiruegeria lutimaris</name>
    <dbReference type="NCBI Taxonomy" id="571298"/>
    <lineage>
        <taxon>Bacteria</taxon>
        <taxon>Pseudomonadati</taxon>
        <taxon>Pseudomonadota</taxon>
        <taxon>Alphaproteobacteria</taxon>
        <taxon>Rhodobacterales</taxon>
        <taxon>Roseobacteraceae</taxon>
        <taxon>Aliiruegeria</taxon>
    </lineage>
</organism>
<evidence type="ECO:0000256" key="2">
    <source>
        <dbReference type="ARBA" id="ARBA00023125"/>
    </source>
</evidence>
<dbReference type="SUPFAM" id="SSF48008">
    <property type="entry name" value="GntR ligand-binding domain-like"/>
    <property type="match status" value="1"/>
</dbReference>
<keyword evidence="1" id="KW-0805">Transcription regulation</keyword>
<feature type="domain" description="HTH gntR-type" evidence="5">
    <location>
        <begin position="20"/>
        <end position="87"/>
    </location>
</feature>
<dbReference type="PANTHER" id="PTHR43537">
    <property type="entry name" value="TRANSCRIPTIONAL REGULATOR, GNTR FAMILY"/>
    <property type="match status" value="1"/>
</dbReference>
<evidence type="ECO:0000259" key="5">
    <source>
        <dbReference type="PROSITE" id="PS50949"/>
    </source>
</evidence>
<dbReference type="InterPro" id="IPR036390">
    <property type="entry name" value="WH_DNA-bd_sf"/>
</dbReference>
<evidence type="ECO:0000256" key="3">
    <source>
        <dbReference type="ARBA" id="ARBA00023163"/>
    </source>
</evidence>
<evidence type="ECO:0000256" key="1">
    <source>
        <dbReference type="ARBA" id="ARBA00023015"/>
    </source>
</evidence>
<dbReference type="EMBL" id="FNEK01000014">
    <property type="protein sequence ID" value="SDJ24402.1"/>
    <property type="molecule type" value="Genomic_DNA"/>
</dbReference>
<dbReference type="PROSITE" id="PS50949">
    <property type="entry name" value="HTH_GNTR"/>
    <property type="match status" value="1"/>
</dbReference>
<dbReference type="Proteomes" id="UP000199382">
    <property type="component" value="Unassembled WGS sequence"/>
</dbReference>
<dbReference type="AlphaFoldDB" id="A0A1G8S5G4"/>
<dbReference type="Gene3D" id="1.10.10.10">
    <property type="entry name" value="Winged helix-like DNA-binding domain superfamily/Winged helix DNA-binding domain"/>
    <property type="match status" value="1"/>
</dbReference>